<name>A0ABU6TCM6_9FABA</name>
<reference evidence="1 2" key="1">
    <citation type="journal article" date="2023" name="Plants (Basel)">
        <title>Bridging the Gap: Combining Genomics and Transcriptomics Approaches to Understand Stylosanthes scabra, an Orphan Legume from the Brazilian Caatinga.</title>
        <authorList>
            <person name="Ferreira-Neto J.R.C."/>
            <person name="da Silva M.D."/>
            <person name="Binneck E."/>
            <person name="de Melo N.F."/>
            <person name="da Silva R.H."/>
            <person name="de Melo A.L.T.M."/>
            <person name="Pandolfi V."/>
            <person name="Bustamante F.O."/>
            <person name="Brasileiro-Vidal A.C."/>
            <person name="Benko-Iseppon A.M."/>
        </authorList>
    </citation>
    <scope>NUCLEOTIDE SEQUENCE [LARGE SCALE GENOMIC DNA]</scope>
    <source>
        <tissue evidence="1">Leaves</tissue>
    </source>
</reference>
<evidence type="ECO:0000313" key="2">
    <source>
        <dbReference type="Proteomes" id="UP001341840"/>
    </source>
</evidence>
<dbReference type="EMBL" id="JASCZI010090747">
    <property type="protein sequence ID" value="MED6145991.1"/>
    <property type="molecule type" value="Genomic_DNA"/>
</dbReference>
<comment type="caution">
    <text evidence="1">The sequence shown here is derived from an EMBL/GenBank/DDBJ whole genome shotgun (WGS) entry which is preliminary data.</text>
</comment>
<accession>A0ABU6TCM6</accession>
<evidence type="ECO:0008006" key="3">
    <source>
        <dbReference type="Google" id="ProtNLM"/>
    </source>
</evidence>
<gene>
    <name evidence="1" type="ORF">PIB30_030329</name>
</gene>
<sequence>MLPPATATVVVACRHCRYHRHQSIANFGLPPSARCLQSTLCWELTECIPHVHPRLFFSMAKLCRFKTTYSQLPPFATVAADYFFFTAYSEALMRLAPLWNLR</sequence>
<protein>
    <recommendedName>
        <fullName evidence="3">Secreted protein</fullName>
    </recommendedName>
</protein>
<evidence type="ECO:0000313" key="1">
    <source>
        <dbReference type="EMBL" id="MED6145991.1"/>
    </source>
</evidence>
<dbReference type="Proteomes" id="UP001341840">
    <property type="component" value="Unassembled WGS sequence"/>
</dbReference>
<organism evidence="1 2">
    <name type="scientific">Stylosanthes scabra</name>
    <dbReference type="NCBI Taxonomy" id="79078"/>
    <lineage>
        <taxon>Eukaryota</taxon>
        <taxon>Viridiplantae</taxon>
        <taxon>Streptophyta</taxon>
        <taxon>Embryophyta</taxon>
        <taxon>Tracheophyta</taxon>
        <taxon>Spermatophyta</taxon>
        <taxon>Magnoliopsida</taxon>
        <taxon>eudicotyledons</taxon>
        <taxon>Gunneridae</taxon>
        <taxon>Pentapetalae</taxon>
        <taxon>rosids</taxon>
        <taxon>fabids</taxon>
        <taxon>Fabales</taxon>
        <taxon>Fabaceae</taxon>
        <taxon>Papilionoideae</taxon>
        <taxon>50 kb inversion clade</taxon>
        <taxon>dalbergioids sensu lato</taxon>
        <taxon>Dalbergieae</taxon>
        <taxon>Pterocarpus clade</taxon>
        <taxon>Stylosanthes</taxon>
    </lineage>
</organism>
<proteinExistence type="predicted"/>
<keyword evidence="2" id="KW-1185">Reference proteome</keyword>